<dbReference type="Proteomes" id="UP000030185">
    <property type="component" value="Unassembled WGS sequence"/>
</dbReference>
<dbReference type="NCBIfam" id="TIGR04183">
    <property type="entry name" value="Por_Secre_tail"/>
    <property type="match status" value="1"/>
</dbReference>
<dbReference type="Pfam" id="PF18962">
    <property type="entry name" value="Por_Secre_tail"/>
    <property type="match status" value="1"/>
</dbReference>
<evidence type="ECO:0000256" key="1">
    <source>
        <dbReference type="SAM" id="MobiDB-lite"/>
    </source>
</evidence>
<evidence type="ECO:0000259" key="2">
    <source>
        <dbReference type="Pfam" id="PF18962"/>
    </source>
</evidence>
<gene>
    <name evidence="3" type="ORF">MYP_2486</name>
</gene>
<reference evidence="3 4" key="1">
    <citation type="submission" date="2014-09" db="EMBL/GenBank/DDBJ databases">
        <title>Sporocytophaga myxococcoides PG-01 genome sequencing.</title>
        <authorList>
            <person name="Liu L."/>
            <person name="Gao P.J."/>
            <person name="Chen G.J."/>
            <person name="Wang L.S."/>
        </authorList>
    </citation>
    <scope>NUCLEOTIDE SEQUENCE [LARGE SCALE GENOMIC DNA]</scope>
    <source>
        <strain evidence="3 4">PG-01</strain>
    </source>
</reference>
<proteinExistence type="predicted"/>
<dbReference type="EMBL" id="BBLT01000004">
    <property type="protein sequence ID" value="GAL85257.1"/>
    <property type="molecule type" value="Genomic_DNA"/>
</dbReference>
<dbReference type="InterPro" id="IPR026444">
    <property type="entry name" value="Secre_tail"/>
</dbReference>
<feature type="region of interest" description="Disordered" evidence="1">
    <location>
        <begin position="202"/>
        <end position="233"/>
    </location>
</feature>
<dbReference type="eggNOG" id="COG3055">
    <property type="taxonomic scope" value="Bacteria"/>
</dbReference>
<organism evidence="3 4">
    <name type="scientific">Sporocytophaga myxococcoides</name>
    <dbReference type="NCBI Taxonomy" id="153721"/>
    <lineage>
        <taxon>Bacteria</taxon>
        <taxon>Pseudomonadati</taxon>
        <taxon>Bacteroidota</taxon>
        <taxon>Cytophagia</taxon>
        <taxon>Cytophagales</taxon>
        <taxon>Cytophagaceae</taxon>
        <taxon>Sporocytophaga</taxon>
    </lineage>
</organism>
<dbReference type="eggNOG" id="COG3291">
    <property type="taxonomic scope" value="Bacteria"/>
</dbReference>
<dbReference type="AlphaFoldDB" id="A0A098LFP6"/>
<evidence type="ECO:0000313" key="3">
    <source>
        <dbReference type="EMBL" id="GAL85257.1"/>
    </source>
</evidence>
<sequence length="899" mass="98103">MSHLKNVSLANPTSLQFGPDGKLYIAQQDGQIKIVTIQRNGPNNYTAISTETLTLVRDIPNHNDDGTPYPAKKRQVTGLLVDGNPSNPIIYITSSDPRIGAGSFGDVNLCTNSGVISKLFKENGKWTKIDLVRGLPRSEENHATNGLVKHGNRLLVCQGGGTNAGAPSALWTYITEYALGAAILVIDLTAIEDMPTKIDPTEKNPYKYDIPTLDDPTRPNNSDGSDINDPWGGNDGLNQAKIIPGGPVQIYAGGFRNPYDIVITKHPSRSGRVYSIDNGPNRNWGGYPVKENGTVTNNYPEGEPGSLTVNNFDGMEYIGNINTYKPGDFYAGHPTPIRANPSGAGLFTHDSIHGSKWRINKSDLPVDWPPVPESMKDPREADYYNAGTTEDKSLIYFEQSTNGMCEYLYSGNGMYGDILAVGYEGDIFRIKMTDDPIAVRNKQMPNRVNMEKGWSIGDAKPLDITAQADGEIFEGTIWIASWGKSRIDIFEPGAEIECNSGPNSPNDDDEDGYSNDEETKSGTDPCNGADKPTDFDGDLIGDFLDDDDDNDGIKDIVDLYVRDRDNGASTTIPTHYALFNYDPGTGFFGLGFTGLMSNYKTDYLNMYDPYNMVAGGAAGALTLEAVTPGDAFEDINTQMNAFQFGINVDKFSGTYMVSAAILPSYFNATTPKDDQSQGIYIGNGDQDNYIKLVINSNGGKGGIALVTEVNGKATIVQNELPSSTIPTGPIIFKFYIDPENAVVYPMYEIAKSSYSFAPITTSGRTRGAIQKSDTTLAVGIISTSRNANETFNATWDYIEVKPAIISSINWNNSSSPSNIIAYPNPTRDIINISFKDKIEQNYAIKIYNSMSKSMRETIINSDSKGKDLSVNVSDLEPGLYFMQLISKDSKTATLKFIKH</sequence>
<keyword evidence="4" id="KW-1185">Reference proteome</keyword>
<name>A0A098LFP6_9BACT</name>
<feature type="domain" description="Secretion system C-terminal sorting" evidence="2">
    <location>
        <begin position="822"/>
        <end position="896"/>
    </location>
</feature>
<protein>
    <submittedName>
        <fullName evidence="3">Kelch repeat-containing protein</fullName>
    </submittedName>
</protein>
<dbReference type="Gene3D" id="2.120.10.30">
    <property type="entry name" value="TolB, C-terminal domain"/>
    <property type="match status" value="1"/>
</dbReference>
<feature type="compositionally biased region" description="Acidic residues" evidence="1">
    <location>
        <begin position="506"/>
        <end position="516"/>
    </location>
</feature>
<evidence type="ECO:0000313" key="4">
    <source>
        <dbReference type="Proteomes" id="UP000030185"/>
    </source>
</evidence>
<accession>A0A098LFP6</accession>
<comment type="caution">
    <text evidence="3">The sequence shown here is derived from an EMBL/GenBank/DDBJ whole genome shotgun (WGS) entry which is preliminary data.</text>
</comment>
<feature type="region of interest" description="Disordered" evidence="1">
    <location>
        <begin position="494"/>
        <end position="532"/>
    </location>
</feature>
<dbReference type="InterPro" id="IPR011042">
    <property type="entry name" value="6-blade_b-propeller_TolB-like"/>
</dbReference>
<dbReference type="STRING" id="153721.MYP_2486"/>